<evidence type="ECO:0000256" key="4">
    <source>
        <dbReference type="ARBA" id="ARBA00022989"/>
    </source>
</evidence>
<feature type="transmembrane region" description="Helical" evidence="10">
    <location>
        <begin position="123"/>
        <end position="143"/>
    </location>
</feature>
<sequence length="144" mass="15959">IAVSVLNALLCLTAILLNSATLHALRKTSALPRNLKILLLSLVVSDLGVGLLVHPLQIAFLIVRLKQLPENGYTFKAAEIAYLLATNFLGYASVFGVITLGVDRFLAVHLHLRYQELVTRRRVVTLVIFFHGSFVPRCFTAKYT</sequence>
<keyword evidence="6 10" id="KW-0472">Membrane</keyword>
<accession>A0ABN8MS15</accession>
<dbReference type="PROSITE" id="PS00237">
    <property type="entry name" value="G_PROTEIN_RECEP_F1_1"/>
    <property type="match status" value="1"/>
</dbReference>
<keyword evidence="2" id="KW-1003">Cell membrane</keyword>
<dbReference type="InterPro" id="IPR000276">
    <property type="entry name" value="GPCR_Rhodpsn"/>
</dbReference>
<evidence type="ECO:0000256" key="8">
    <source>
        <dbReference type="ARBA" id="ARBA00023224"/>
    </source>
</evidence>
<organism evidence="12 13">
    <name type="scientific">Porites lobata</name>
    <dbReference type="NCBI Taxonomy" id="104759"/>
    <lineage>
        <taxon>Eukaryota</taxon>
        <taxon>Metazoa</taxon>
        <taxon>Cnidaria</taxon>
        <taxon>Anthozoa</taxon>
        <taxon>Hexacorallia</taxon>
        <taxon>Scleractinia</taxon>
        <taxon>Fungiina</taxon>
        <taxon>Poritidae</taxon>
        <taxon>Porites</taxon>
    </lineage>
</organism>
<dbReference type="PRINTS" id="PR00237">
    <property type="entry name" value="GPCRRHODOPSN"/>
</dbReference>
<name>A0ABN8MS15_9CNID</name>
<dbReference type="Proteomes" id="UP001159405">
    <property type="component" value="Unassembled WGS sequence"/>
</dbReference>
<evidence type="ECO:0000256" key="1">
    <source>
        <dbReference type="ARBA" id="ARBA00004651"/>
    </source>
</evidence>
<proteinExistence type="inferred from homology"/>
<evidence type="ECO:0000256" key="5">
    <source>
        <dbReference type="ARBA" id="ARBA00023040"/>
    </source>
</evidence>
<evidence type="ECO:0000256" key="3">
    <source>
        <dbReference type="ARBA" id="ARBA00022692"/>
    </source>
</evidence>
<dbReference type="SUPFAM" id="SSF81321">
    <property type="entry name" value="Family A G protein-coupled receptor-like"/>
    <property type="match status" value="1"/>
</dbReference>
<evidence type="ECO:0000256" key="2">
    <source>
        <dbReference type="ARBA" id="ARBA00022475"/>
    </source>
</evidence>
<evidence type="ECO:0000256" key="7">
    <source>
        <dbReference type="ARBA" id="ARBA00023170"/>
    </source>
</evidence>
<feature type="transmembrane region" description="Helical" evidence="10">
    <location>
        <begin position="37"/>
        <end position="60"/>
    </location>
</feature>
<evidence type="ECO:0000313" key="13">
    <source>
        <dbReference type="Proteomes" id="UP001159405"/>
    </source>
</evidence>
<reference evidence="12 13" key="1">
    <citation type="submission" date="2022-05" db="EMBL/GenBank/DDBJ databases">
        <authorList>
            <consortium name="Genoscope - CEA"/>
            <person name="William W."/>
        </authorList>
    </citation>
    <scope>NUCLEOTIDE SEQUENCE [LARGE SCALE GENOMIC DNA]</scope>
</reference>
<keyword evidence="7 9" id="KW-0675">Receptor</keyword>
<protein>
    <recommendedName>
        <fullName evidence="11">G-protein coupled receptors family 1 profile domain-containing protein</fullName>
    </recommendedName>
</protein>
<dbReference type="PROSITE" id="PS50262">
    <property type="entry name" value="G_PROTEIN_RECEP_F1_2"/>
    <property type="match status" value="1"/>
</dbReference>
<keyword evidence="4 10" id="KW-1133">Transmembrane helix</keyword>
<gene>
    <name evidence="12" type="ORF">PLOB_00000308</name>
</gene>
<feature type="transmembrane region" description="Helical" evidence="10">
    <location>
        <begin position="80"/>
        <end position="102"/>
    </location>
</feature>
<dbReference type="Pfam" id="PF00001">
    <property type="entry name" value="7tm_1"/>
    <property type="match status" value="1"/>
</dbReference>
<dbReference type="Gene3D" id="1.20.1070.10">
    <property type="entry name" value="Rhodopsin 7-helix transmembrane proteins"/>
    <property type="match status" value="1"/>
</dbReference>
<feature type="transmembrane region" description="Helical" evidence="10">
    <location>
        <begin position="6"/>
        <end position="25"/>
    </location>
</feature>
<dbReference type="EMBL" id="CALNXK010000001">
    <property type="protein sequence ID" value="CAH3032784.1"/>
    <property type="molecule type" value="Genomic_DNA"/>
</dbReference>
<dbReference type="PANTHER" id="PTHR24249:SF372">
    <property type="entry name" value="G-PROTEIN COUPLED RECEPTORS FAMILY 1 PROFILE DOMAIN-CONTAINING PROTEIN"/>
    <property type="match status" value="1"/>
</dbReference>
<evidence type="ECO:0000256" key="6">
    <source>
        <dbReference type="ARBA" id="ARBA00023136"/>
    </source>
</evidence>
<comment type="similarity">
    <text evidence="9">Belongs to the G-protein coupled receptor 1 family.</text>
</comment>
<comment type="caution">
    <text evidence="12">The sequence shown here is derived from an EMBL/GenBank/DDBJ whole genome shotgun (WGS) entry which is preliminary data.</text>
</comment>
<feature type="domain" description="G-protein coupled receptors family 1 profile" evidence="11">
    <location>
        <begin position="17"/>
        <end position="128"/>
    </location>
</feature>
<keyword evidence="8 9" id="KW-0807">Transducer</keyword>
<evidence type="ECO:0000259" key="11">
    <source>
        <dbReference type="PROSITE" id="PS50262"/>
    </source>
</evidence>
<dbReference type="InterPro" id="IPR050569">
    <property type="entry name" value="TAAR"/>
</dbReference>
<dbReference type="PANTHER" id="PTHR24249">
    <property type="entry name" value="HISTAMINE RECEPTOR-RELATED G-PROTEIN COUPLED RECEPTOR"/>
    <property type="match status" value="1"/>
</dbReference>
<evidence type="ECO:0000256" key="9">
    <source>
        <dbReference type="RuleBase" id="RU000688"/>
    </source>
</evidence>
<keyword evidence="5 9" id="KW-0297">G-protein coupled receptor</keyword>
<keyword evidence="3 9" id="KW-0812">Transmembrane</keyword>
<keyword evidence="13" id="KW-1185">Reference proteome</keyword>
<evidence type="ECO:0000313" key="12">
    <source>
        <dbReference type="EMBL" id="CAH3032784.1"/>
    </source>
</evidence>
<comment type="subcellular location">
    <subcellularLocation>
        <location evidence="1">Cell membrane</location>
        <topology evidence="1">Multi-pass membrane protein</topology>
    </subcellularLocation>
</comment>
<dbReference type="InterPro" id="IPR017452">
    <property type="entry name" value="GPCR_Rhodpsn_7TM"/>
</dbReference>
<evidence type="ECO:0000256" key="10">
    <source>
        <dbReference type="SAM" id="Phobius"/>
    </source>
</evidence>
<feature type="non-terminal residue" evidence="12">
    <location>
        <position position="1"/>
    </location>
</feature>